<dbReference type="InterPro" id="IPR014777">
    <property type="entry name" value="4pyrrole_Mease_sub1"/>
</dbReference>
<dbReference type="GO" id="GO:0070677">
    <property type="term" value="F:rRNA (cytosine-2'-O-)-methyltransferase activity"/>
    <property type="evidence" value="ECO:0007669"/>
    <property type="project" value="UniProtKB-UniRule"/>
</dbReference>
<protein>
    <recommendedName>
        <fullName evidence="6">Ribosomal RNA small subunit methyltransferase I</fullName>
        <ecNumber evidence="6">2.1.1.198</ecNumber>
    </recommendedName>
    <alternativeName>
        <fullName evidence="6">16S rRNA 2'-O-ribose C1402 methyltransferase</fullName>
    </alternativeName>
    <alternativeName>
        <fullName evidence="6">rRNA (cytidine-2'-O-)-methyltransferase RsmI</fullName>
    </alternativeName>
</protein>
<dbReference type="SUPFAM" id="SSF53790">
    <property type="entry name" value="Tetrapyrrole methylase"/>
    <property type="match status" value="1"/>
</dbReference>
<reference evidence="8" key="1">
    <citation type="journal article" date="2015" name="PeerJ">
        <title>First genomic representation of candidate bacterial phylum KSB3 points to enhanced environmental sensing as a trigger of wastewater bulking.</title>
        <authorList>
            <person name="Sekiguchi Y."/>
            <person name="Ohashi A."/>
            <person name="Parks D.H."/>
            <person name="Yamauchi T."/>
            <person name="Tyson G.W."/>
            <person name="Hugenholtz P."/>
        </authorList>
    </citation>
    <scope>NUCLEOTIDE SEQUENCE [LARGE SCALE GENOMIC DNA]</scope>
</reference>
<comment type="catalytic activity">
    <reaction evidence="6">
        <text>cytidine(1402) in 16S rRNA + S-adenosyl-L-methionine = 2'-O-methylcytidine(1402) in 16S rRNA + S-adenosyl-L-homocysteine + H(+)</text>
        <dbReference type="Rhea" id="RHEA:42924"/>
        <dbReference type="Rhea" id="RHEA-COMP:10285"/>
        <dbReference type="Rhea" id="RHEA-COMP:10286"/>
        <dbReference type="ChEBI" id="CHEBI:15378"/>
        <dbReference type="ChEBI" id="CHEBI:57856"/>
        <dbReference type="ChEBI" id="CHEBI:59789"/>
        <dbReference type="ChEBI" id="CHEBI:74495"/>
        <dbReference type="ChEBI" id="CHEBI:82748"/>
        <dbReference type="EC" id="2.1.1.198"/>
    </reaction>
</comment>
<dbReference type="PROSITE" id="PS01296">
    <property type="entry name" value="RSMI"/>
    <property type="match status" value="1"/>
</dbReference>
<gene>
    <name evidence="6" type="primary">rsmI</name>
    <name evidence="8" type="ORF">U27_06151</name>
</gene>
<comment type="similarity">
    <text evidence="6">Belongs to the methyltransferase superfamily. RsmI family.</text>
</comment>
<keyword evidence="3 6" id="KW-0489">Methyltransferase</keyword>
<dbReference type="InterPro" id="IPR018063">
    <property type="entry name" value="SAM_MeTrfase_RsmI_CS"/>
</dbReference>
<evidence type="ECO:0000256" key="1">
    <source>
        <dbReference type="ARBA" id="ARBA00022490"/>
    </source>
</evidence>
<feature type="domain" description="Tetrapyrrole methylase" evidence="7">
    <location>
        <begin position="10"/>
        <end position="209"/>
    </location>
</feature>
<dbReference type="InterPro" id="IPR008189">
    <property type="entry name" value="rRNA_ssu_MeTfrase_I"/>
</dbReference>
<dbReference type="InterPro" id="IPR035996">
    <property type="entry name" value="4pyrrol_Methylase_sf"/>
</dbReference>
<proteinExistence type="inferred from homology"/>
<dbReference type="HOGENOM" id="CLU_044779_1_0_0"/>
<dbReference type="Gene3D" id="3.40.1010.10">
    <property type="entry name" value="Cobalt-precorrin-4 Transmethylase, Domain 1"/>
    <property type="match status" value="1"/>
</dbReference>
<dbReference type="InterPro" id="IPR000878">
    <property type="entry name" value="4pyrrol_Mease"/>
</dbReference>
<dbReference type="CDD" id="cd11648">
    <property type="entry name" value="RsmI"/>
    <property type="match status" value="1"/>
</dbReference>
<dbReference type="Gene3D" id="3.30.950.10">
    <property type="entry name" value="Methyltransferase, Cobalt-precorrin-4 Transmethylase, Domain 2"/>
    <property type="match status" value="1"/>
</dbReference>
<sequence>MIPFMNIPGTLYIVSTPIGNLEDITLRALRILKEVDLIAAEDTRHTRKLLSAYDIHTPLTSYFDQNETQKSGYLLQNLLDGKSIALVSDAGTPGISDPGYAVIVAAIAQQIQVVPIPGPSAIITALTVSGLALDSFVFIGFLTNKHSARIKQLKAIQSEQKTLVCYASPHHIRQTLIDIHKILGNRRIAAARELTKKFEEIVRGTVETVIEHFSENIEAKGEFTLVIEGSETPEKKEIDPEMILRELQKCITEQNLSKKDAVKYVVDTFGLPKNPVYQQSLKL</sequence>
<evidence type="ECO:0000256" key="2">
    <source>
        <dbReference type="ARBA" id="ARBA00022552"/>
    </source>
</evidence>
<evidence type="ECO:0000256" key="4">
    <source>
        <dbReference type="ARBA" id="ARBA00022679"/>
    </source>
</evidence>
<evidence type="ECO:0000256" key="5">
    <source>
        <dbReference type="ARBA" id="ARBA00022691"/>
    </source>
</evidence>
<dbReference type="Pfam" id="PF00590">
    <property type="entry name" value="TP_methylase"/>
    <property type="match status" value="1"/>
</dbReference>
<keyword evidence="2 6" id="KW-0698">rRNA processing</keyword>
<dbReference type="STRING" id="1499967.U27_06151"/>
<evidence type="ECO:0000313" key="9">
    <source>
        <dbReference type="Proteomes" id="UP000030661"/>
    </source>
</evidence>
<dbReference type="FunFam" id="3.40.1010.10:FF:000002">
    <property type="entry name" value="Ribosomal RNA small subunit methyltransferase I"/>
    <property type="match status" value="1"/>
</dbReference>
<keyword evidence="4 6" id="KW-0808">Transferase</keyword>
<dbReference type="HAMAP" id="MF_01877">
    <property type="entry name" value="16SrRNA_methyltr_I"/>
    <property type="match status" value="1"/>
</dbReference>
<evidence type="ECO:0000259" key="7">
    <source>
        <dbReference type="Pfam" id="PF00590"/>
    </source>
</evidence>
<name>A0A081C3M0_VECG1</name>
<dbReference type="Proteomes" id="UP000030661">
    <property type="component" value="Unassembled WGS sequence"/>
</dbReference>
<dbReference type="NCBIfam" id="TIGR00096">
    <property type="entry name" value="16S rRNA (cytidine(1402)-2'-O)-methyltransferase"/>
    <property type="match status" value="1"/>
</dbReference>
<dbReference type="FunFam" id="3.30.950.10:FF:000002">
    <property type="entry name" value="Ribosomal RNA small subunit methyltransferase I"/>
    <property type="match status" value="1"/>
</dbReference>
<accession>A0A081C3M0</accession>
<evidence type="ECO:0000256" key="3">
    <source>
        <dbReference type="ARBA" id="ARBA00022603"/>
    </source>
</evidence>
<dbReference type="AlphaFoldDB" id="A0A081C3M0"/>
<dbReference type="EMBL" id="DF820469">
    <property type="protein sequence ID" value="GAK59175.1"/>
    <property type="molecule type" value="Genomic_DNA"/>
</dbReference>
<dbReference type="eggNOG" id="COG0313">
    <property type="taxonomic scope" value="Bacteria"/>
</dbReference>
<dbReference type="PIRSF" id="PIRSF005917">
    <property type="entry name" value="MTase_YraL"/>
    <property type="match status" value="1"/>
</dbReference>
<evidence type="ECO:0000256" key="6">
    <source>
        <dbReference type="HAMAP-Rule" id="MF_01877"/>
    </source>
</evidence>
<organism evidence="8">
    <name type="scientific">Vecturithrix granuli</name>
    <dbReference type="NCBI Taxonomy" id="1499967"/>
    <lineage>
        <taxon>Bacteria</taxon>
        <taxon>Candidatus Moduliflexota</taxon>
        <taxon>Candidatus Vecturitrichia</taxon>
        <taxon>Candidatus Vecturitrichales</taxon>
        <taxon>Candidatus Vecturitrichaceae</taxon>
        <taxon>Candidatus Vecturithrix</taxon>
    </lineage>
</organism>
<dbReference type="PANTHER" id="PTHR46111">
    <property type="entry name" value="RIBOSOMAL RNA SMALL SUBUNIT METHYLTRANSFERASE I"/>
    <property type="match status" value="1"/>
</dbReference>
<keyword evidence="1 6" id="KW-0963">Cytoplasm</keyword>
<dbReference type="EC" id="2.1.1.198" evidence="6"/>
<keyword evidence="9" id="KW-1185">Reference proteome</keyword>
<dbReference type="GO" id="GO:0005737">
    <property type="term" value="C:cytoplasm"/>
    <property type="evidence" value="ECO:0007669"/>
    <property type="project" value="UniProtKB-SubCell"/>
</dbReference>
<dbReference type="InterPro" id="IPR014776">
    <property type="entry name" value="4pyrrole_Mease_sub2"/>
</dbReference>
<dbReference type="PANTHER" id="PTHR46111:SF1">
    <property type="entry name" value="RIBOSOMAL RNA SMALL SUBUNIT METHYLTRANSFERASE I"/>
    <property type="match status" value="1"/>
</dbReference>
<comment type="function">
    <text evidence="6">Catalyzes the 2'-O-methylation of the ribose of cytidine 1402 (C1402) in 16S rRNA.</text>
</comment>
<comment type="subcellular location">
    <subcellularLocation>
        <location evidence="6">Cytoplasm</location>
    </subcellularLocation>
</comment>
<keyword evidence="5 6" id="KW-0949">S-adenosyl-L-methionine</keyword>
<evidence type="ECO:0000313" key="8">
    <source>
        <dbReference type="EMBL" id="GAK59175.1"/>
    </source>
</evidence>